<organism evidence="1 2">
    <name type="scientific">Paracoccus shanxieyensis</name>
    <dbReference type="NCBI Taxonomy" id="2675752"/>
    <lineage>
        <taxon>Bacteria</taxon>
        <taxon>Pseudomonadati</taxon>
        <taxon>Pseudomonadota</taxon>
        <taxon>Alphaproteobacteria</taxon>
        <taxon>Rhodobacterales</taxon>
        <taxon>Paracoccaceae</taxon>
        <taxon>Paracoccus</taxon>
    </lineage>
</organism>
<dbReference type="AlphaFoldDB" id="A0A6L6IY56"/>
<reference evidence="1 2" key="1">
    <citation type="submission" date="2019-11" db="EMBL/GenBank/DDBJ databases">
        <authorList>
            <person name="Dong K."/>
        </authorList>
    </citation>
    <scope>NUCLEOTIDE SEQUENCE [LARGE SCALE GENOMIC DNA]</scope>
    <source>
        <strain evidence="1 2">DK608</strain>
    </source>
</reference>
<evidence type="ECO:0008006" key="3">
    <source>
        <dbReference type="Google" id="ProtNLM"/>
    </source>
</evidence>
<evidence type="ECO:0000313" key="1">
    <source>
        <dbReference type="EMBL" id="MTH63287.1"/>
    </source>
</evidence>
<accession>A0A6L6IY56</accession>
<dbReference type="Proteomes" id="UP000478740">
    <property type="component" value="Unassembled WGS sequence"/>
</dbReference>
<name>A0A6L6IY56_9RHOB</name>
<keyword evidence="2" id="KW-1185">Reference proteome</keyword>
<dbReference type="RefSeq" id="WP_155043208.1">
    <property type="nucleotide sequence ID" value="NZ_WMIH01000005.1"/>
</dbReference>
<gene>
    <name evidence="1" type="ORF">GL284_03265</name>
</gene>
<protein>
    <recommendedName>
        <fullName evidence="3">SGNH/GDSL hydrolase family protein</fullName>
    </recommendedName>
</protein>
<dbReference type="EMBL" id="WMII01000002">
    <property type="protein sequence ID" value="MTH63287.1"/>
    <property type="molecule type" value="Genomic_DNA"/>
</dbReference>
<evidence type="ECO:0000313" key="2">
    <source>
        <dbReference type="Proteomes" id="UP000478740"/>
    </source>
</evidence>
<sequence>MTAPKLLILGNSHTAASRVALRDDPERWPGFCPDVFAMPGETLADLDLQDGALHPPNAEIAQKMRFYNQTDRFSLTGYDAFVLIGGLSVNAVSALQDRHRSVDFPSVAAGQDCCLVSSGLIDALIADRIEASPALRILRKLAGLSARPVLFIDQVLPSSDCRDDPQRFAGYVAMVARGDGMAFRDRYLRVLHRVLGGDAIHLPQPAQTIADGVFSAPEWMRGSVRMNPRRDVLHEVAEHGHANAAYGALQVDQILRAL</sequence>
<proteinExistence type="predicted"/>
<comment type="caution">
    <text evidence="1">The sequence shown here is derived from an EMBL/GenBank/DDBJ whole genome shotgun (WGS) entry which is preliminary data.</text>
</comment>